<gene>
    <name evidence="1" type="ORF">B7P43_G14693</name>
</gene>
<accession>A0A2J7QYE8</accession>
<evidence type="ECO:0000313" key="2">
    <source>
        <dbReference type="Proteomes" id="UP000235965"/>
    </source>
</evidence>
<dbReference type="PANTHER" id="PTHR45913">
    <property type="entry name" value="EPM2A-INTERACTING PROTEIN 1"/>
    <property type="match status" value="1"/>
</dbReference>
<dbReference type="STRING" id="105785.A0A2J7QYE8"/>
<protein>
    <submittedName>
        <fullName evidence="1">Uncharacterized protein</fullName>
    </submittedName>
</protein>
<organism evidence="1 2">
    <name type="scientific">Cryptotermes secundus</name>
    <dbReference type="NCBI Taxonomy" id="105785"/>
    <lineage>
        <taxon>Eukaryota</taxon>
        <taxon>Metazoa</taxon>
        <taxon>Ecdysozoa</taxon>
        <taxon>Arthropoda</taxon>
        <taxon>Hexapoda</taxon>
        <taxon>Insecta</taxon>
        <taxon>Pterygota</taxon>
        <taxon>Neoptera</taxon>
        <taxon>Polyneoptera</taxon>
        <taxon>Dictyoptera</taxon>
        <taxon>Blattodea</taxon>
        <taxon>Blattoidea</taxon>
        <taxon>Termitoidae</taxon>
        <taxon>Kalotermitidae</taxon>
        <taxon>Cryptotermitinae</taxon>
        <taxon>Cryptotermes</taxon>
    </lineage>
</organism>
<keyword evidence="2" id="KW-1185">Reference proteome</keyword>
<reference evidence="1 2" key="1">
    <citation type="submission" date="2017-12" db="EMBL/GenBank/DDBJ databases">
        <title>Hemimetabolous genomes reveal molecular basis of termite eusociality.</title>
        <authorList>
            <person name="Harrison M.C."/>
            <person name="Jongepier E."/>
            <person name="Robertson H.M."/>
            <person name="Arning N."/>
            <person name="Bitard-Feildel T."/>
            <person name="Chao H."/>
            <person name="Childers C.P."/>
            <person name="Dinh H."/>
            <person name="Doddapaneni H."/>
            <person name="Dugan S."/>
            <person name="Gowin J."/>
            <person name="Greiner C."/>
            <person name="Han Y."/>
            <person name="Hu H."/>
            <person name="Hughes D.S.T."/>
            <person name="Huylmans A.-K."/>
            <person name="Kemena C."/>
            <person name="Kremer L.P.M."/>
            <person name="Lee S.L."/>
            <person name="Lopez-Ezquerra A."/>
            <person name="Mallet L."/>
            <person name="Monroy-Kuhn J.M."/>
            <person name="Moser A."/>
            <person name="Murali S.C."/>
            <person name="Muzny D.M."/>
            <person name="Otani S."/>
            <person name="Piulachs M.-D."/>
            <person name="Poelchau M."/>
            <person name="Qu J."/>
            <person name="Schaub F."/>
            <person name="Wada-Katsumata A."/>
            <person name="Worley K.C."/>
            <person name="Xie Q."/>
            <person name="Ylla G."/>
            <person name="Poulsen M."/>
            <person name="Gibbs R.A."/>
            <person name="Schal C."/>
            <person name="Richards S."/>
            <person name="Belles X."/>
            <person name="Korb J."/>
            <person name="Bornberg-Bauer E."/>
        </authorList>
    </citation>
    <scope>NUCLEOTIDE SEQUENCE [LARGE SCALE GENOMIC DNA]</scope>
    <source>
        <tissue evidence="1">Whole body</tissue>
    </source>
</reference>
<proteinExistence type="predicted"/>
<dbReference type="EMBL" id="NEVH01009101">
    <property type="protein sequence ID" value="PNF33594.1"/>
    <property type="molecule type" value="Genomic_DNA"/>
</dbReference>
<sequence>MTSTRKRIYQEEFLNYGFTQIEDKGIMKPQCVVCLKVLTAESFKKSQLKKHLNNLHPHLSSKPREYFVNLEMSVKKQRLNSNLRSTFDQRSASKASFEVVWLIARNKKPHTIGEQLVKPAALKMAEIMCGQKEAAKLNSVPLSAKVVKERIYILAENMREQVISSIKESKCFAIQLDETTDVSSNSQLMVSVRYKDLHAIEEELLFCSPLDLRSRGIDVFNKINEYFNNANLKWEDCIGLSVDGAPAIL</sequence>
<comment type="caution">
    <text evidence="1">The sequence shown here is derived from an EMBL/GenBank/DDBJ whole genome shotgun (WGS) entry which is preliminary data.</text>
</comment>
<dbReference type="InParanoid" id="A0A2J7QYE8"/>
<feature type="non-terminal residue" evidence="1">
    <location>
        <position position="249"/>
    </location>
</feature>
<dbReference type="AlphaFoldDB" id="A0A2J7QYE8"/>
<dbReference type="PANTHER" id="PTHR45913:SF19">
    <property type="entry name" value="LOW QUALITY PROTEIN: ZINC FINGER BED DOMAIN-CONTAINING PROTEIN 5-LIKE"/>
    <property type="match status" value="1"/>
</dbReference>
<dbReference type="Proteomes" id="UP000235965">
    <property type="component" value="Unassembled WGS sequence"/>
</dbReference>
<dbReference type="OrthoDB" id="6580598at2759"/>
<name>A0A2J7QYE8_9NEOP</name>
<evidence type="ECO:0000313" key="1">
    <source>
        <dbReference type="EMBL" id="PNF33594.1"/>
    </source>
</evidence>